<reference evidence="1" key="2">
    <citation type="submission" date="2020-11" db="EMBL/GenBank/DDBJ databases">
        <authorList>
            <person name="McCartney M.A."/>
            <person name="Auch B."/>
            <person name="Kono T."/>
            <person name="Mallez S."/>
            <person name="Becker A."/>
            <person name="Gohl D.M."/>
            <person name="Silverstein K.A.T."/>
            <person name="Koren S."/>
            <person name="Bechman K.B."/>
            <person name="Herman A."/>
            <person name="Abrahante J.E."/>
            <person name="Garbe J."/>
        </authorList>
    </citation>
    <scope>NUCLEOTIDE SEQUENCE</scope>
    <source>
        <strain evidence="1">Duluth1</strain>
        <tissue evidence="1">Whole animal</tissue>
    </source>
</reference>
<evidence type="ECO:0000313" key="2">
    <source>
        <dbReference type="Proteomes" id="UP000828390"/>
    </source>
</evidence>
<dbReference type="AlphaFoldDB" id="A0A9D4DVJ2"/>
<name>A0A9D4DVJ2_DREPO</name>
<dbReference type="EMBL" id="JAIWYP010000009">
    <property type="protein sequence ID" value="KAH3768744.1"/>
    <property type="molecule type" value="Genomic_DNA"/>
</dbReference>
<protein>
    <recommendedName>
        <fullName evidence="3">HTH psq-type domain-containing protein</fullName>
    </recommendedName>
</protein>
<reference evidence="1" key="1">
    <citation type="journal article" date="2019" name="bioRxiv">
        <title>The Genome of the Zebra Mussel, Dreissena polymorpha: A Resource for Invasive Species Research.</title>
        <authorList>
            <person name="McCartney M.A."/>
            <person name="Auch B."/>
            <person name="Kono T."/>
            <person name="Mallez S."/>
            <person name="Zhang Y."/>
            <person name="Obille A."/>
            <person name="Becker A."/>
            <person name="Abrahante J.E."/>
            <person name="Garbe J."/>
            <person name="Badalamenti J.P."/>
            <person name="Herman A."/>
            <person name="Mangelson H."/>
            <person name="Liachko I."/>
            <person name="Sullivan S."/>
            <person name="Sone E.D."/>
            <person name="Koren S."/>
            <person name="Silverstein K.A.T."/>
            <person name="Beckman K.B."/>
            <person name="Gohl D.M."/>
        </authorList>
    </citation>
    <scope>NUCLEOTIDE SEQUENCE</scope>
    <source>
        <strain evidence="1">Duluth1</strain>
        <tissue evidence="1">Whole animal</tissue>
    </source>
</reference>
<organism evidence="1 2">
    <name type="scientific">Dreissena polymorpha</name>
    <name type="common">Zebra mussel</name>
    <name type="synonym">Mytilus polymorpha</name>
    <dbReference type="NCBI Taxonomy" id="45954"/>
    <lineage>
        <taxon>Eukaryota</taxon>
        <taxon>Metazoa</taxon>
        <taxon>Spiralia</taxon>
        <taxon>Lophotrochozoa</taxon>
        <taxon>Mollusca</taxon>
        <taxon>Bivalvia</taxon>
        <taxon>Autobranchia</taxon>
        <taxon>Heteroconchia</taxon>
        <taxon>Euheterodonta</taxon>
        <taxon>Imparidentia</taxon>
        <taxon>Neoheterodontei</taxon>
        <taxon>Myida</taxon>
        <taxon>Dreissenoidea</taxon>
        <taxon>Dreissenidae</taxon>
        <taxon>Dreissena</taxon>
    </lineage>
</organism>
<accession>A0A9D4DVJ2</accession>
<proteinExistence type="predicted"/>
<sequence>MSEPPSKRRRVELSLGDKIKLIKKSEMFPKPTLKILSEKYRVGKSTIGDIVRK</sequence>
<gene>
    <name evidence="1" type="ORF">DPMN_169961</name>
</gene>
<comment type="caution">
    <text evidence="1">The sequence shown here is derived from an EMBL/GenBank/DDBJ whole genome shotgun (WGS) entry which is preliminary data.</text>
</comment>
<keyword evidence="2" id="KW-1185">Reference proteome</keyword>
<dbReference type="Proteomes" id="UP000828390">
    <property type="component" value="Unassembled WGS sequence"/>
</dbReference>
<evidence type="ECO:0000313" key="1">
    <source>
        <dbReference type="EMBL" id="KAH3768744.1"/>
    </source>
</evidence>
<evidence type="ECO:0008006" key="3">
    <source>
        <dbReference type="Google" id="ProtNLM"/>
    </source>
</evidence>